<dbReference type="Proteomes" id="UP000824102">
    <property type="component" value="Unassembled WGS sequence"/>
</dbReference>
<keyword evidence="1" id="KW-0812">Transmembrane</keyword>
<evidence type="ECO:0000313" key="4">
    <source>
        <dbReference type="Proteomes" id="UP000824102"/>
    </source>
</evidence>
<feature type="transmembrane region" description="Helical" evidence="1">
    <location>
        <begin position="71"/>
        <end position="100"/>
    </location>
</feature>
<sequence length="159" mass="16838">MYCKHCGKQIPDDAAVCPECGKPTGEQPQGASADRVYCKNCGKEVDPKAVVCPYCGAQIVTEKKPVNGLGIAGFIVSIVSLWSGAFFGIVPLVGLILSAIGVAQRDKYSSSGFATAGLIISIVTLVFWILMLILVAVGLVSGFFDSFFASIRIHFPSIF</sequence>
<reference evidence="3" key="2">
    <citation type="submission" date="2021-04" db="EMBL/GenBank/DDBJ databases">
        <authorList>
            <person name="Gilroy R."/>
        </authorList>
    </citation>
    <scope>NUCLEOTIDE SEQUENCE</scope>
    <source>
        <strain evidence="3">ChiW7-2402</strain>
    </source>
</reference>
<dbReference type="InterPro" id="IPR025874">
    <property type="entry name" value="DZR"/>
</dbReference>
<evidence type="ECO:0000259" key="2">
    <source>
        <dbReference type="Pfam" id="PF12773"/>
    </source>
</evidence>
<dbReference type="Pfam" id="PF12773">
    <property type="entry name" value="DZR"/>
    <property type="match status" value="1"/>
</dbReference>
<organism evidence="3 4">
    <name type="scientific">Candidatus Gallimonas intestinavium</name>
    <dbReference type="NCBI Taxonomy" id="2838603"/>
    <lineage>
        <taxon>Bacteria</taxon>
        <taxon>Bacillati</taxon>
        <taxon>Bacillota</taxon>
        <taxon>Clostridia</taxon>
        <taxon>Candidatus Gallimonas</taxon>
    </lineage>
</organism>
<proteinExistence type="predicted"/>
<feature type="domain" description="DZANK-type" evidence="2">
    <location>
        <begin position="3"/>
        <end position="56"/>
    </location>
</feature>
<keyword evidence="1" id="KW-0472">Membrane</keyword>
<name>A0A9D2G5Z7_9FIRM</name>
<gene>
    <name evidence="3" type="ORF">H9964_06685</name>
</gene>
<dbReference type="EMBL" id="DXBB01000091">
    <property type="protein sequence ID" value="HIZ73248.1"/>
    <property type="molecule type" value="Genomic_DNA"/>
</dbReference>
<accession>A0A9D2G5Z7</accession>
<comment type="caution">
    <text evidence="3">The sequence shown here is derived from an EMBL/GenBank/DDBJ whole genome shotgun (WGS) entry which is preliminary data.</text>
</comment>
<dbReference type="AlphaFoldDB" id="A0A9D2G5Z7"/>
<dbReference type="Gene3D" id="2.20.28.30">
    <property type="entry name" value="RNA polymerase ii, chain L"/>
    <property type="match status" value="1"/>
</dbReference>
<evidence type="ECO:0000313" key="3">
    <source>
        <dbReference type="EMBL" id="HIZ73248.1"/>
    </source>
</evidence>
<protein>
    <submittedName>
        <fullName evidence="3">Zinc-ribbon domain-containing protein</fullName>
    </submittedName>
</protein>
<keyword evidence="1" id="KW-1133">Transmembrane helix</keyword>
<reference evidence="3" key="1">
    <citation type="journal article" date="2021" name="PeerJ">
        <title>Extensive microbial diversity within the chicken gut microbiome revealed by metagenomics and culture.</title>
        <authorList>
            <person name="Gilroy R."/>
            <person name="Ravi A."/>
            <person name="Getino M."/>
            <person name="Pursley I."/>
            <person name="Horton D.L."/>
            <person name="Alikhan N.F."/>
            <person name="Baker D."/>
            <person name="Gharbi K."/>
            <person name="Hall N."/>
            <person name="Watson M."/>
            <person name="Adriaenssens E.M."/>
            <person name="Foster-Nyarko E."/>
            <person name="Jarju S."/>
            <person name="Secka A."/>
            <person name="Antonio M."/>
            <person name="Oren A."/>
            <person name="Chaudhuri R.R."/>
            <person name="La Ragione R."/>
            <person name="Hildebrand F."/>
            <person name="Pallen M.J."/>
        </authorList>
    </citation>
    <scope>NUCLEOTIDE SEQUENCE</scope>
    <source>
        <strain evidence="3">ChiW7-2402</strain>
    </source>
</reference>
<evidence type="ECO:0000256" key="1">
    <source>
        <dbReference type="SAM" id="Phobius"/>
    </source>
</evidence>
<feature type="transmembrane region" description="Helical" evidence="1">
    <location>
        <begin position="112"/>
        <end position="140"/>
    </location>
</feature>